<keyword evidence="9" id="KW-0325">Glycoprotein</keyword>
<gene>
    <name evidence="13" type="ORF">PPROV_000402800</name>
</gene>
<dbReference type="InterPro" id="IPR041084">
    <property type="entry name" value="Ncstrn_small"/>
</dbReference>
<comment type="caution">
    <text evidence="13">The sequence shown here is derived from an EMBL/GenBank/DDBJ whole genome shotgun (WGS) entry which is preliminary data.</text>
</comment>
<protein>
    <recommendedName>
        <fullName evidence="3">Nicastrin</fullName>
    </recommendedName>
</protein>
<dbReference type="OrthoDB" id="10265862at2759"/>
<dbReference type="AlphaFoldDB" id="A0A830HD34"/>
<keyword evidence="14" id="KW-1185">Reference proteome</keyword>
<feature type="chain" id="PRO_5032359961" description="Nicastrin" evidence="11">
    <location>
        <begin position="38"/>
        <end position="720"/>
    </location>
</feature>
<evidence type="ECO:0000256" key="7">
    <source>
        <dbReference type="ARBA" id="ARBA00022989"/>
    </source>
</evidence>
<evidence type="ECO:0000256" key="11">
    <source>
        <dbReference type="SAM" id="SignalP"/>
    </source>
</evidence>
<dbReference type="EMBL" id="BNJQ01000009">
    <property type="protein sequence ID" value="GHP05276.1"/>
    <property type="molecule type" value="Genomic_DNA"/>
</dbReference>
<evidence type="ECO:0000259" key="12">
    <source>
        <dbReference type="Pfam" id="PF18266"/>
    </source>
</evidence>
<evidence type="ECO:0000313" key="13">
    <source>
        <dbReference type="EMBL" id="GHP05276.1"/>
    </source>
</evidence>
<dbReference type="GO" id="GO:0005886">
    <property type="term" value="C:plasma membrane"/>
    <property type="evidence" value="ECO:0007669"/>
    <property type="project" value="TreeGrafter"/>
</dbReference>
<name>A0A830HD34_9CHLO</name>
<evidence type="ECO:0000256" key="8">
    <source>
        <dbReference type="ARBA" id="ARBA00023136"/>
    </source>
</evidence>
<comment type="similarity">
    <text evidence="2">Belongs to the nicastrin family.</text>
</comment>
<keyword evidence="7 10" id="KW-1133">Transmembrane helix</keyword>
<keyword evidence="6" id="KW-0914">Notch signaling pathway</keyword>
<dbReference type="PANTHER" id="PTHR21092:SF0">
    <property type="entry name" value="NICASTRIN"/>
    <property type="match status" value="1"/>
</dbReference>
<evidence type="ECO:0000256" key="10">
    <source>
        <dbReference type="SAM" id="Phobius"/>
    </source>
</evidence>
<evidence type="ECO:0000256" key="2">
    <source>
        <dbReference type="ARBA" id="ARBA00007717"/>
    </source>
</evidence>
<dbReference type="Pfam" id="PF18266">
    <property type="entry name" value="Ncstrn_small"/>
    <property type="match status" value="1"/>
</dbReference>
<evidence type="ECO:0000256" key="9">
    <source>
        <dbReference type="ARBA" id="ARBA00023180"/>
    </source>
</evidence>
<dbReference type="Proteomes" id="UP000660262">
    <property type="component" value="Unassembled WGS sequence"/>
</dbReference>
<sequence length="720" mass="75113">MAMTWMASRSHFSCVLRLALLVVGAAAALLLAESAEADIHLTAKLTSIKQFTAEMYVEADAASACVLLLNATARVGCAPTTEANNKGPTKTLAAPLVMLENNTLALPKHLRRRKNAVLVQPERLNAFLEALANTDASHIGAVLTTQPSTAYSSDVATSPESKTPDASMAINSQSRAHVWNPAGTNINAQRYEFPVLSMDTKTYQRLVERALRNARVNHDESNQALFVVETNGAMSASGDETSEECLKRGSCLPLGGYSAISVWPPLGNNKNATAATQRLVVVLAPLDSRALFRDEANGAVSTGGPLVALLAAARMVAAENATATGNTRVVFAALAGEPFGGLGSRALARSLAKGGALRNATTVNESDPLEIVALEIGQVGTPGINAQLVARSAPVQDGTEEARDALVASGSVPSTEAPGMLPPGSLTSLITGMELQGTPLASGAVLSEFDGAFVTRRFRSRTDTAAAFNATRAAMAASAIARAIVELGAPGIPESASLGVDAAMPIVSDLADCLALSPKSRGLRCAAASELMTASAAVPGWYVGVMARPPSASSWVRWEREVRNGGRDVPMFAWSYLANATKSATWPGGDDAPASCVFGASNMSETCHNATQPFTPGACLGYQANFTRRRGTCVHASAVLLPSIPAATVARADGRGWTFDAKGLAGGAPAWTESYWETDTFHTRTFLKDPDHLATTLLVTGTLATVMVYAIGKFLGARVF</sequence>
<evidence type="ECO:0000256" key="5">
    <source>
        <dbReference type="ARBA" id="ARBA00022729"/>
    </source>
</evidence>
<reference evidence="13" key="1">
    <citation type="submission" date="2020-10" db="EMBL/GenBank/DDBJ databases">
        <title>Unveiling of a novel bifunctional photoreceptor, Dualchrome1, isolated from a cosmopolitan green alga.</title>
        <authorList>
            <person name="Suzuki S."/>
            <person name="Kawachi M."/>
        </authorList>
    </citation>
    <scope>NUCLEOTIDE SEQUENCE</scope>
    <source>
        <strain evidence="13">NIES 2893</strain>
    </source>
</reference>
<dbReference type="InterPro" id="IPR008710">
    <property type="entry name" value="Nicastrin"/>
</dbReference>
<evidence type="ECO:0000256" key="1">
    <source>
        <dbReference type="ARBA" id="ARBA00004479"/>
    </source>
</evidence>
<comment type="subcellular location">
    <subcellularLocation>
        <location evidence="1">Membrane</location>
        <topology evidence="1">Single-pass type I membrane protein</topology>
    </subcellularLocation>
</comment>
<keyword evidence="8 10" id="KW-0472">Membrane</keyword>
<proteinExistence type="inferred from homology"/>
<dbReference type="GO" id="GO:0007219">
    <property type="term" value="P:Notch signaling pathway"/>
    <property type="evidence" value="ECO:0007669"/>
    <property type="project" value="UniProtKB-KW"/>
</dbReference>
<dbReference type="GO" id="GO:0016485">
    <property type="term" value="P:protein processing"/>
    <property type="evidence" value="ECO:0007669"/>
    <property type="project" value="InterPro"/>
</dbReference>
<keyword evidence="5 11" id="KW-0732">Signal</keyword>
<accession>A0A830HD34</accession>
<evidence type="ECO:0000256" key="4">
    <source>
        <dbReference type="ARBA" id="ARBA00022692"/>
    </source>
</evidence>
<dbReference type="Gene3D" id="3.40.630.10">
    <property type="entry name" value="Zn peptidases"/>
    <property type="match status" value="1"/>
</dbReference>
<dbReference type="PANTHER" id="PTHR21092">
    <property type="entry name" value="NICASTRIN"/>
    <property type="match status" value="1"/>
</dbReference>
<keyword evidence="4 10" id="KW-0812">Transmembrane</keyword>
<dbReference type="SUPFAM" id="SSF53187">
    <property type="entry name" value="Zn-dependent exopeptidases"/>
    <property type="match status" value="1"/>
</dbReference>
<feature type="transmembrane region" description="Helical" evidence="10">
    <location>
        <begin position="693"/>
        <end position="712"/>
    </location>
</feature>
<dbReference type="Pfam" id="PF05450">
    <property type="entry name" value="Nicastrin"/>
    <property type="match status" value="1"/>
</dbReference>
<evidence type="ECO:0000256" key="6">
    <source>
        <dbReference type="ARBA" id="ARBA00022976"/>
    </source>
</evidence>
<feature type="signal peptide" evidence="11">
    <location>
        <begin position="1"/>
        <end position="37"/>
    </location>
</feature>
<evidence type="ECO:0000256" key="3">
    <source>
        <dbReference type="ARBA" id="ARBA00015303"/>
    </source>
</evidence>
<organism evidence="13 14">
    <name type="scientific">Pycnococcus provasolii</name>
    <dbReference type="NCBI Taxonomy" id="41880"/>
    <lineage>
        <taxon>Eukaryota</taxon>
        <taxon>Viridiplantae</taxon>
        <taxon>Chlorophyta</taxon>
        <taxon>Pseudoscourfieldiophyceae</taxon>
        <taxon>Pseudoscourfieldiales</taxon>
        <taxon>Pycnococcaceae</taxon>
        <taxon>Pycnococcus</taxon>
    </lineage>
</organism>
<feature type="domain" description="Nicastrin small lobe" evidence="12">
    <location>
        <begin position="64"/>
        <end position="236"/>
    </location>
</feature>
<evidence type="ECO:0000313" key="14">
    <source>
        <dbReference type="Proteomes" id="UP000660262"/>
    </source>
</evidence>